<dbReference type="SUPFAM" id="SSF52242">
    <property type="entry name" value="Cobalamin (vitamin B12)-binding domain"/>
    <property type="match status" value="1"/>
</dbReference>
<dbReference type="EMBL" id="ACYY01000007">
    <property type="protein sequence ID" value="EEW25719.1"/>
    <property type="molecule type" value="Genomic_DNA"/>
</dbReference>
<dbReference type="STRING" id="371731.Rsw2DRAFT_1488"/>
<dbReference type="RefSeq" id="WP_008029591.1">
    <property type="nucleotide sequence ID" value="NZ_ACYY01000007.1"/>
</dbReference>
<dbReference type="Gene3D" id="3.40.50.280">
    <property type="entry name" value="Cobalamin-binding domain"/>
    <property type="match status" value="1"/>
</dbReference>
<dbReference type="Proteomes" id="UP000010121">
    <property type="component" value="Unassembled WGS sequence"/>
</dbReference>
<proteinExistence type="predicted"/>
<evidence type="ECO:0000313" key="2">
    <source>
        <dbReference type="EMBL" id="EEW25719.1"/>
    </source>
</evidence>
<name>C8S0B0_9RHOB</name>
<dbReference type="AlphaFoldDB" id="C8S0B0"/>
<reference evidence="2 3" key="1">
    <citation type="submission" date="2009-08" db="EMBL/GenBank/DDBJ databases">
        <title>The draft genome of Rhodobacter sp. SW2.</title>
        <authorList>
            <consortium name="US DOE Joint Genome Institute (JGI-PGF)"/>
            <person name="Lucas S."/>
            <person name="Copeland A."/>
            <person name="Lapidus A."/>
            <person name="Glavina del Rio T."/>
            <person name="Tice H."/>
            <person name="Bruce D."/>
            <person name="Goodwin L."/>
            <person name="Pitluck S."/>
            <person name="Larimer F."/>
            <person name="Land M.L."/>
            <person name="Hauser L."/>
            <person name="Emerson D."/>
        </authorList>
    </citation>
    <scope>NUCLEOTIDE SEQUENCE [LARGE SCALE GENOMIC DNA]</scope>
    <source>
        <strain evidence="2 3">SW2</strain>
    </source>
</reference>
<dbReference type="InterPro" id="IPR006158">
    <property type="entry name" value="Cobalamin-bd"/>
</dbReference>
<dbReference type="GO" id="GO:0031419">
    <property type="term" value="F:cobalamin binding"/>
    <property type="evidence" value="ECO:0007669"/>
    <property type="project" value="InterPro"/>
</dbReference>
<protein>
    <recommendedName>
        <fullName evidence="1">B12-binding domain-containing protein</fullName>
    </recommendedName>
</protein>
<dbReference type="PROSITE" id="PS51332">
    <property type="entry name" value="B12_BINDING"/>
    <property type="match status" value="1"/>
</dbReference>
<accession>C8S0B0</accession>
<gene>
    <name evidence="2" type="ORF">Rsw2DRAFT_1488</name>
</gene>
<sequence>MTGNLNESSGLDRTALDRANDLFRSGRATLPQEAVHALAQEVIARLDQRNKETLRVEGPVPQAEIDALCVDLLAADENVATDRIMRAHDSGVSIERLYFGYLAQAARQLGEMWEDDEASLLEVAIGTGRIYAIMRGLRRLFCAESVVLPDEFRAVFAASPGETHTLGVTMAADQMRRRGWQIDLKVGMSHEELVDSISHRQYPIIGLSASCTSMIFALSRLIVALRIRNPGAWIMISGKIADLEPDLMTLTDADAVVKDLPEAEVQMQNRLQARLQAQRRG</sequence>
<dbReference type="Pfam" id="PF02310">
    <property type="entry name" value="B12-binding"/>
    <property type="match status" value="1"/>
</dbReference>
<feature type="domain" description="B12-binding" evidence="1">
    <location>
        <begin position="151"/>
        <end position="281"/>
    </location>
</feature>
<evidence type="ECO:0000259" key="1">
    <source>
        <dbReference type="PROSITE" id="PS51332"/>
    </source>
</evidence>
<organism evidence="2 3">
    <name type="scientific">Rhodobacter ferrooxidans</name>
    <dbReference type="NCBI Taxonomy" id="371731"/>
    <lineage>
        <taxon>Bacteria</taxon>
        <taxon>Pseudomonadati</taxon>
        <taxon>Pseudomonadota</taxon>
        <taxon>Alphaproteobacteria</taxon>
        <taxon>Rhodobacterales</taxon>
        <taxon>Rhodobacter group</taxon>
        <taxon>Rhodobacter</taxon>
    </lineage>
</organism>
<dbReference type="InterPro" id="IPR036724">
    <property type="entry name" value="Cobalamin-bd_sf"/>
</dbReference>
<dbReference type="eggNOG" id="COG5012">
    <property type="taxonomic scope" value="Bacteria"/>
</dbReference>
<keyword evidence="3" id="KW-1185">Reference proteome</keyword>
<evidence type="ECO:0000313" key="3">
    <source>
        <dbReference type="Proteomes" id="UP000010121"/>
    </source>
</evidence>
<dbReference type="GO" id="GO:0046872">
    <property type="term" value="F:metal ion binding"/>
    <property type="evidence" value="ECO:0007669"/>
    <property type="project" value="InterPro"/>
</dbReference>
<comment type="caution">
    <text evidence="2">The sequence shown here is derived from an EMBL/GenBank/DDBJ whole genome shotgun (WGS) entry which is preliminary data.</text>
</comment>